<feature type="compositionally biased region" description="Low complexity" evidence="1">
    <location>
        <begin position="533"/>
        <end position="548"/>
    </location>
</feature>
<dbReference type="OrthoDB" id="446033at2759"/>
<dbReference type="Proteomes" id="UP001152797">
    <property type="component" value="Unassembled WGS sequence"/>
</dbReference>
<feature type="compositionally biased region" description="Basic and acidic residues" evidence="1">
    <location>
        <begin position="620"/>
        <end position="640"/>
    </location>
</feature>
<feature type="compositionally biased region" description="Acidic residues" evidence="1">
    <location>
        <begin position="605"/>
        <end position="616"/>
    </location>
</feature>
<feature type="region of interest" description="Disordered" evidence="1">
    <location>
        <begin position="533"/>
        <end position="640"/>
    </location>
</feature>
<dbReference type="InterPro" id="IPR001584">
    <property type="entry name" value="Integrase_cat-core"/>
</dbReference>
<comment type="caution">
    <text evidence="3">The sequence shown here is derived from an EMBL/GenBank/DDBJ whole genome shotgun (WGS) entry which is preliminary data.</text>
</comment>
<gene>
    <name evidence="3" type="ORF">C1SCF055_LOCUS31883</name>
</gene>
<evidence type="ECO:0000256" key="1">
    <source>
        <dbReference type="SAM" id="MobiDB-lite"/>
    </source>
</evidence>
<proteinExistence type="predicted"/>
<dbReference type="AlphaFoldDB" id="A0A9P1DBA3"/>
<feature type="compositionally biased region" description="Basic and acidic residues" evidence="1">
    <location>
        <begin position="565"/>
        <end position="604"/>
    </location>
</feature>
<organism evidence="3">
    <name type="scientific">Cladocopium goreaui</name>
    <dbReference type="NCBI Taxonomy" id="2562237"/>
    <lineage>
        <taxon>Eukaryota</taxon>
        <taxon>Sar</taxon>
        <taxon>Alveolata</taxon>
        <taxon>Dinophyceae</taxon>
        <taxon>Suessiales</taxon>
        <taxon>Symbiodiniaceae</taxon>
        <taxon>Cladocopium</taxon>
    </lineage>
</organism>
<dbReference type="Gene3D" id="3.30.420.10">
    <property type="entry name" value="Ribonuclease H-like superfamily/Ribonuclease H"/>
    <property type="match status" value="1"/>
</dbReference>
<reference evidence="4" key="2">
    <citation type="submission" date="2024-04" db="EMBL/GenBank/DDBJ databases">
        <authorList>
            <person name="Chen Y."/>
            <person name="Shah S."/>
            <person name="Dougan E. K."/>
            <person name="Thang M."/>
            <person name="Chan C."/>
        </authorList>
    </citation>
    <scope>NUCLEOTIDE SEQUENCE [LARGE SCALE GENOMIC DNA]</scope>
</reference>
<dbReference type="GO" id="GO:0003676">
    <property type="term" value="F:nucleic acid binding"/>
    <property type="evidence" value="ECO:0007669"/>
    <property type="project" value="InterPro"/>
</dbReference>
<accession>A0A9P1DBA3</accession>
<dbReference type="EMBL" id="CAMXCT010003780">
    <property type="protein sequence ID" value="CAI4006225.1"/>
    <property type="molecule type" value="Genomic_DNA"/>
</dbReference>
<dbReference type="EMBL" id="CAMXCT030003780">
    <property type="protein sequence ID" value="CAL4793537.1"/>
    <property type="molecule type" value="Genomic_DNA"/>
</dbReference>
<protein>
    <recommendedName>
        <fullName evidence="2">Integrase catalytic domain-containing protein</fullName>
    </recommendedName>
</protein>
<dbReference type="EMBL" id="CAMXCT020003780">
    <property type="protein sequence ID" value="CAL1159600.1"/>
    <property type="molecule type" value="Genomic_DNA"/>
</dbReference>
<dbReference type="PROSITE" id="PS50994">
    <property type="entry name" value="INTEGRASE"/>
    <property type="match status" value="1"/>
</dbReference>
<reference evidence="3" key="1">
    <citation type="submission" date="2022-10" db="EMBL/GenBank/DDBJ databases">
        <authorList>
            <person name="Chen Y."/>
            <person name="Dougan E. K."/>
            <person name="Chan C."/>
            <person name="Rhodes N."/>
            <person name="Thang M."/>
        </authorList>
    </citation>
    <scope>NUCLEOTIDE SEQUENCE</scope>
</reference>
<feature type="domain" description="Integrase catalytic" evidence="2">
    <location>
        <begin position="143"/>
        <end position="325"/>
    </location>
</feature>
<dbReference type="GO" id="GO:0015074">
    <property type="term" value="P:DNA integration"/>
    <property type="evidence" value="ECO:0007669"/>
    <property type="project" value="InterPro"/>
</dbReference>
<sequence>MCASIARHWRQHLLPDRWWRLLWSTELVEDPGVKSVHAAEVEPPAEVGELPDDDKSIEPEPSILEDDPEAPQPSAQELEKWKAQLHRLHRAAGHPSKRNLVRMTQDAQLPEWKIRAAKDFSCPICQELQPGGLSSKQIPPSSMHPLPAAWEQIGVDIAEWTVPTQDLKVKFILFIDLATKFRVTETLFTYKHGEYQTETADQVIRALMLRWLVDKPRPRYVVFDNANTMTSAIQPYFPPEGESWAHGITERGIGQVKETASLLQQSLPDQDPVLTLAMATCALNNTEFTKGFTSIQWAYGQQNQVGDDDLRQQLSLPVDRLQNEFVRLMAQRELAEECARKSRAKVALSKLKNSSIRQPLRTFSMAQPVFIWRKFLPHTIYAGRKGGHRHTAKPRWVGPGRVVFHELTPGQHAEDRKHVLWVILGNRIYKTSVHSVRPLSEREKEIFEAQGDESHVWKQLSDMIPKREFIDITGEEPTEDEREELPLPEAPNVETFIKPRVRFPGKFPITSGGIPSLPELPAGAIGALPSSLPMPSSSALPSSLSLPRSSEETVNAYDNVPDPSKMTEDELEREFGGEAKKPKMTSHRRDSTNSKTPLLDRPEGPQDEILIEDDQPVPEPEQKKAKYDEDEKSDDDKDGLALDLSTAQIWKLKYDPGFILSEKKARKTGHQAVQQMRQLQALQPFDLSLWPRREKTVCPQVWHLGFA</sequence>
<dbReference type="InterPro" id="IPR012337">
    <property type="entry name" value="RNaseH-like_sf"/>
</dbReference>
<feature type="compositionally biased region" description="Low complexity" evidence="1">
    <location>
        <begin position="38"/>
        <end position="48"/>
    </location>
</feature>
<evidence type="ECO:0000313" key="5">
    <source>
        <dbReference type="Proteomes" id="UP001152797"/>
    </source>
</evidence>
<dbReference type="SUPFAM" id="SSF53098">
    <property type="entry name" value="Ribonuclease H-like"/>
    <property type="match status" value="1"/>
</dbReference>
<evidence type="ECO:0000313" key="3">
    <source>
        <dbReference type="EMBL" id="CAI4006225.1"/>
    </source>
</evidence>
<dbReference type="InterPro" id="IPR036397">
    <property type="entry name" value="RNaseH_sf"/>
</dbReference>
<name>A0A9P1DBA3_9DINO</name>
<evidence type="ECO:0000259" key="2">
    <source>
        <dbReference type="PROSITE" id="PS50994"/>
    </source>
</evidence>
<feature type="region of interest" description="Disordered" evidence="1">
    <location>
        <begin position="38"/>
        <end position="77"/>
    </location>
</feature>
<keyword evidence="5" id="KW-1185">Reference proteome</keyword>
<evidence type="ECO:0000313" key="4">
    <source>
        <dbReference type="EMBL" id="CAL1159600.1"/>
    </source>
</evidence>